<dbReference type="PANTHER" id="PTHR43681">
    <property type="entry name" value="TRANSMEMBRANE GTPASE FZO"/>
    <property type="match status" value="1"/>
</dbReference>
<dbReference type="CDD" id="cd00564">
    <property type="entry name" value="TMP_TenI"/>
    <property type="match status" value="1"/>
</dbReference>
<keyword evidence="6" id="KW-1185">Reference proteome</keyword>
<dbReference type="Pfam" id="PF01926">
    <property type="entry name" value="MMR_HSR1"/>
    <property type="match status" value="1"/>
</dbReference>
<protein>
    <submittedName>
        <fullName evidence="5">Uncharacterized protein</fullName>
    </submittedName>
</protein>
<feature type="compositionally biased region" description="Low complexity" evidence="1">
    <location>
        <begin position="768"/>
        <end position="801"/>
    </location>
</feature>
<feature type="compositionally biased region" description="Basic and acidic residues" evidence="1">
    <location>
        <begin position="299"/>
        <end position="314"/>
    </location>
</feature>
<dbReference type="NCBIfam" id="TIGR00231">
    <property type="entry name" value="small_GTP"/>
    <property type="match status" value="1"/>
</dbReference>
<comment type="caution">
    <text evidence="5">The sequence shown here is derived from an EMBL/GenBank/DDBJ whole genome shotgun (WGS) entry which is preliminary data.</text>
</comment>
<dbReference type="Pfam" id="PF02581">
    <property type="entry name" value="TMP-TENI"/>
    <property type="match status" value="1"/>
</dbReference>
<feature type="transmembrane region" description="Helical" evidence="2">
    <location>
        <begin position="880"/>
        <end position="903"/>
    </location>
</feature>
<keyword evidence="2" id="KW-0472">Membrane</keyword>
<evidence type="ECO:0000313" key="5">
    <source>
        <dbReference type="EMBL" id="KAK9804945.1"/>
    </source>
</evidence>
<evidence type="ECO:0000313" key="6">
    <source>
        <dbReference type="Proteomes" id="UP001465755"/>
    </source>
</evidence>
<keyword evidence="2" id="KW-0812">Transmembrane</keyword>
<dbReference type="InterPro" id="IPR006073">
    <property type="entry name" value="GTP-bd"/>
</dbReference>
<sequence>MVSSMALRLPNCSTAPRQLRQCSVCVSQPRRAWRTLGPRALDRPLWLYLRSAEQRVRRGKFSCLASQVLRSASFPAGKRQAKVKLPALVLLVTATEVLGSPDSAEQLAAALAGGVTAVLLSDSSSSGGASLYNAALKLKDELRGRAVLLLGDRTDVADAVEADGVVMSSEGLPTLVARRSMQNTAGLVGRTVSSASEAVKAAADGANVVLIEGAKGSCPRPEEVSAAKTQQRSSGKIPIVPLLTGKVSAAVPANADGAAVRLSELQTVAAALGARSSSPAEQAAAILRKVAGNPPEPDTDQRDRPGEPSQREDNDAGQGNGKARGLKQLLGAHQDALLEDERSFLTAAAELLQEVTPQMEERGIVDDALKQLDELFLLVVVGEFNSGKSTIINALLGQRFLADGILPTTNEISILKFAEDGEQRMVQEADGSFVQYIPAPLLEQVNIVDTPGTNVIVERQQRLTEEFVPRADLVLFCLSADRPFTESEVKFLRYIREWGKKVVFVVNKIDILSGAAEEDEVAAFVADSATRMLGVQASQVLPISARKALRSKISGGKDEHSMFENIRRGQTYKDSPLVDDPDFRASRFRGLEKFVFDFLVGTASGGEGARLKLETPLFVSEALMQAARELLAGELNVAQQEAKAARSVKAQLAAFKEDMGKDGSAQRAECRRLINGAVRRAQDLVDQLLQLSNANTLSAYLLGSGSDSRRLPVARAFQTEVVGDSAADLRLLTEEHGGWLRSNCERQLEAYRDFAEDRVRQLSGALAGPSTPSSSQQQPGSNSTADSQQQSSEPQGSGADAAARRAWRKARAVLDEPPPAPSEVASTYSPSTSAIASEAAAQSAALVDSSASSVDTAAAAVAQFEPKAAASLLEEEIREAVVGTVGSAAGAGLFGVVLTWLLPTTLEDLLAASLAGLAGYVALLNLPLKRSEAKGKLQRSADAFLQDIEAKLERELSQGLDACEEEVMGFMRPVEALTHAQVDKLQDALDRLDALFGRLEKLKARAANIE</sequence>
<feature type="region of interest" description="Disordered" evidence="1">
    <location>
        <begin position="289"/>
        <end position="323"/>
    </location>
</feature>
<evidence type="ECO:0000256" key="2">
    <source>
        <dbReference type="SAM" id="Phobius"/>
    </source>
</evidence>
<gene>
    <name evidence="5" type="ORF">WJX73_001658</name>
</gene>
<dbReference type="InterPro" id="IPR027417">
    <property type="entry name" value="P-loop_NTPase"/>
</dbReference>
<name>A0AAW1P569_9CHLO</name>
<dbReference type="InterPro" id="IPR013785">
    <property type="entry name" value="Aldolase_TIM"/>
</dbReference>
<dbReference type="InterPro" id="IPR022998">
    <property type="entry name" value="ThiamineP_synth_TenI"/>
</dbReference>
<evidence type="ECO:0000259" key="3">
    <source>
        <dbReference type="Pfam" id="PF01926"/>
    </source>
</evidence>
<evidence type="ECO:0000259" key="4">
    <source>
        <dbReference type="Pfam" id="PF02581"/>
    </source>
</evidence>
<dbReference type="Gene3D" id="3.40.50.300">
    <property type="entry name" value="P-loop containing nucleotide triphosphate hydrolases"/>
    <property type="match status" value="1"/>
</dbReference>
<reference evidence="5 6" key="1">
    <citation type="journal article" date="2024" name="Nat. Commun.">
        <title>Phylogenomics reveals the evolutionary origins of lichenization in chlorophyte algae.</title>
        <authorList>
            <person name="Puginier C."/>
            <person name="Libourel C."/>
            <person name="Otte J."/>
            <person name="Skaloud P."/>
            <person name="Haon M."/>
            <person name="Grisel S."/>
            <person name="Petersen M."/>
            <person name="Berrin J.G."/>
            <person name="Delaux P.M."/>
            <person name="Dal Grande F."/>
            <person name="Keller J."/>
        </authorList>
    </citation>
    <scope>NUCLEOTIDE SEQUENCE [LARGE SCALE GENOMIC DNA]</scope>
    <source>
        <strain evidence="5 6">SAG 2036</strain>
    </source>
</reference>
<accession>A0AAW1P569</accession>
<dbReference type="InterPro" id="IPR051943">
    <property type="entry name" value="TRAFAC_Dynamin-like_GTPase"/>
</dbReference>
<feature type="transmembrane region" description="Helical" evidence="2">
    <location>
        <begin position="909"/>
        <end position="928"/>
    </location>
</feature>
<dbReference type="EMBL" id="JALJOQ010000047">
    <property type="protein sequence ID" value="KAK9804945.1"/>
    <property type="molecule type" value="Genomic_DNA"/>
</dbReference>
<dbReference type="GO" id="GO:0010027">
    <property type="term" value="P:thylakoid membrane organization"/>
    <property type="evidence" value="ECO:0007669"/>
    <property type="project" value="TreeGrafter"/>
</dbReference>
<dbReference type="InterPro" id="IPR036206">
    <property type="entry name" value="ThiamineP_synth_sf"/>
</dbReference>
<proteinExistence type="predicted"/>
<dbReference type="Gene3D" id="3.20.20.70">
    <property type="entry name" value="Aldolase class I"/>
    <property type="match status" value="1"/>
</dbReference>
<keyword evidence="2" id="KW-1133">Transmembrane helix</keyword>
<dbReference type="GO" id="GO:0031969">
    <property type="term" value="C:chloroplast membrane"/>
    <property type="evidence" value="ECO:0007669"/>
    <property type="project" value="TreeGrafter"/>
</dbReference>
<dbReference type="GO" id="GO:0005525">
    <property type="term" value="F:GTP binding"/>
    <property type="evidence" value="ECO:0007669"/>
    <property type="project" value="InterPro"/>
</dbReference>
<dbReference type="CDD" id="cd09912">
    <property type="entry name" value="DLP_2"/>
    <property type="match status" value="1"/>
</dbReference>
<feature type="domain" description="G" evidence="3">
    <location>
        <begin position="379"/>
        <end position="508"/>
    </location>
</feature>
<feature type="domain" description="Thiamine phosphate synthase/TenI" evidence="4">
    <location>
        <begin position="91"/>
        <end position="211"/>
    </location>
</feature>
<dbReference type="SUPFAM" id="SSF51391">
    <property type="entry name" value="Thiamin phosphate synthase"/>
    <property type="match status" value="1"/>
</dbReference>
<dbReference type="AlphaFoldDB" id="A0AAW1P569"/>
<organism evidence="5 6">
    <name type="scientific">Symbiochloris irregularis</name>
    <dbReference type="NCBI Taxonomy" id="706552"/>
    <lineage>
        <taxon>Eukaryota</taxon>
        <taxon>Viridiplantae</taxon>
        <taxon>Chlorophyta</taxon>
        <taxon>core chlorophytes</taxon>
        <taxon>Trebouxiophyceae</taxon>
        <taxon>Trebouxiales</taxon>
        <taxon>Trebouxiaceae</taxon>
        <taxon>Symbiochloris</taxon>
    </lineage>
</organism>
<dbReference type="SUPFAM" id="SSF52540">
    <property type="entry name" value="P-loop containing nucleoside triphosphate hydrolases"/>
    <property type="match status" value="1"/>
</dbReference>
<feature type="region of interest" description="Disordered" evidence="1">
    <location>
        <begin position="765"/>
        <end position="829"/>
    </location>
</feature>
<dbReference type="GO" id="GO:0009228">
    <property type="term" value="P:thiamine biosynthetic process"/>
    <property type="evidence" value="ECO:0007669"/>
    <property type="project" value="UniProtKB-KW"/>
</dbReference>
<dbReference type="InterPro" id="IPR005225">
    <property type="entry name" value="Small_GTP-bd"/>
</dbReference>
<dbReference type="PANTHER" id="PTHR43681:SF1">
    <property type="entry name" value="SARCALUMENIN"/>
    <property type="match status" value="1"/>
</dbReference>
<evidence type="ECO:0000256" key="1">
    <source>
        <dbReference type="SAM" id="MobiDB-lite"/>
    </source>
</evidence>
<dbReference type="Proteomes" id="UP001465755">
    <property type="component" value="Unassembled WGS sequence"/>
</dbReference>